<feature type="transmembrane region" description="Helical" evidence="1">
    <location>
        <begin position="196"/>
        <end position="221"/>
    </location>
</feature>
<accession>A0A9D1APJ8</accession>
<organism evidence="2 3">
    <name type="scientific">Candidatus Avoscillospira avicola</name>
    <dbReference type="NCBI Taxonomy" id="2840706"/>
    <lineage>
        <taxon>Bacteria</taxon>
        <taxon>Bacillati</taxon>
        <taxon>Bacillota</taxon>
        <taxon>Clostridia</taxon>
        <taxon>Eubacteriales</taxon>
        <taxon>Oscillospiraceae</taxon>
        <taxon>Oscillospiraceae incertae sedis</taxon>
        <taxon>Candidatus Avoscillospira</taxon>
    </lineage>
</organism>
<feature type="transmembrane region" description="Helical" evidence="1">
    <location>
        <begin position="123"/>
        <end position="145"/>
    </location>
</feature>
<dbReference type="Pfam" id="PF04854">
    <property type="entry name" value="DUF624"/>
    <property type="match status" value="1"/>
</dbReference>
<feature type="transmembrane region" description="Helical" evidence="1">
    <location>
        <begin position="166"/>
        <end position="190"/>
    </location>
</feature>
<gene>
    <name evidence="2" type="ORF">IAA53_00340</name>
</gene>
<reference evidence="2" key="2">
    <citation type="journal article" date="2021" name="PeerJ">
        <title>Extensive microbial diversity within the chicken gut microbiome revealed by metagenomics and culture.</title>
        <authorList>
            <person name="Gilroy R."/>
            <person name="Ravi A."/>
            <person name="Getino M."/>
            <person name="Pursley I."/>
            <person name="Horton D.L."/>
            <person name="Alikhan N.F."/>
            <person name="Baker D."/>
            <person name="Gharbi K."/>
            <person name="Hall N."/>
            <person name="Watson M."/>
            <person name="Adriaenssens E.M."/>
            <person name="Foster-Nyarko E."/>
            <person name="Jarju S."/>
            <person name="Secka A."/>
            <person name="Antonio M."/>
            <person name="Oren A."/>
            <person name="Chaudhuri R.R."/>
            <person name="La Ragione R."/>
            <person name="Hildebrand F."/>
            <person name="Pallen M.J."/>
        </authorList>
    </citation>
    <scope>NUCLEOTIDE SEQUENCE</scope>
    <source>
        <strain evidence="2">ChiBcec15-4380</strain>
    </source>
</reference>
<dbReference type="AlphaFoldDB" id="A0A9D1APJ8"/>
<evidence type="ECO:0000313" key="3">
    <source>
        <dbReference type="Proteomes" id="UP000824239"/>
    </source>
</evidence>
<comment type="caution">
    <text evidence="2">The sequence shown here is derived from an EMBL/GenBank/DDBJ whole genome shotgun (WGS) entry which is preliminary data.</text>
</comment>
<reference evidence="2" key="1">
    <citation type="submission" date="2020-10" db="EMBL/GenBank/DDBJ databases">
        <authorList>
            <person name="Gilroy R."/>
        </authorList>
    </citation>
    <scope>NUCLEOTIDE SEQUENCE</scope>
    <source>
        <strain evidence="2">ChiBcec15-4380</strain>
    </source>
</reference>
<dbReference type="Proteomes" id="UP000824239">
    <property type="component" value="Unassembled WGS sequence"/>
</dbReference>
<sequence length="231" mass="25131">MEGTIAAVGCGGTMWKEIAVNFLNLDSPVMRVVSRVADLIILNWLFILCSLPIVTAGASLTALHKVILQMLRGEEGPLIRGFLAAFRDNFRKATAMWLLLLALAAVLVVDLVVGGRILPQPLWMAVLASMVLLAVLGLMVLLYAFPLQARYENPVGRTLKNAVLLAILHLPETLLMAAIYLAVPVAVYSFPNTLPAVALLSLFLGFSGIVYLADLAVYRVFRKTTSEERQA</sequence>
<evidence type="ECO:0000313" key="2">
    <source>
        <dbReference type="EMBL" id="HIR49729.1"/>
    </source>
</evidence>
<feature type="transmembrane region" description="Helical" evidence="1">
    <location>
        <begin position="40"/>
        <end position="63"/>
    </location>
</feature>
<dbReference type="EMBL" id="DVHE01000003">
    <property type="protein sequence ID" value="HIR49729.1"/>
    <property type="molecule type" value="Genomic_DNA"/>
</dbReference>
<proteinExistence type="predicted"/>
<protein>
    <submittedName>
        <fullName evidence="2">YesL family protein</fullName>
    </submittedName>
</protein>
<dbReference type="InterPro" id="IPR006938">
    <property type="entry name" value="DUF624"/>
</dbReference>
<keyword evidence="1" id="KW-0812">Transmembrane</keyword>
<name>A0A9D1APJ8_9FIRM</name>
<feature type="transmembrane region" description="Helical" evidence="1">
    <location>
        <begin position="97"/>
        <end position="117"/>
    </location>
</feature>
<evidence type="ECO:0000256" key="1">
    <source>
        <dbReference type="SAM" id="Phobius"/>
    </source>
</evidence>
<keyword evidence="1" id="KW-0472">Membrane</keyword>
<keyword evidence="1" id="KW-1133">Transmembrane helix</keyword>